<dbReference type="SUPFAM" id="SSF46689">
    <property type="entry name" value="Homeodomain-like"/>
    <property type="match status" value="1"/>
</dbReference>
<dbReference type="Proteomes" id="UP000585474">
    <property type="component" value="Unassembled WGS sequence"/>
</dbReference>
<keyword evidence="13" id="KW-1185">Reference proteome</keyword>
<dbReference type="Gene3D" id="1.10.10.60">
    <property type="entry name" value="Homeodomain-like"/>
    <property type="match status" value="1"/>
</dbReference>
<evidence type="ECO:0000256" key="3">
    <source>
        <dbReference type="ARBA" id="ARBA00022771"/>
    </source>
</evidence>
<dbReference type="EMBL" id="BJWL01000021">
    <property type="protein sequence ID" value="GFZ10329.1"/>
    <property type="molecule type" value="Genomic_DNA"/>
</dbReference>
<keyword evidence="5" id="KW-0805">Transcription regulation</keyword>
<feature type="compositionally biased region" description="Polar residues" evidence="10">
    <location>
        <begin position="32"/>
        <end position="49"/>
    </location>
</feature>
<dbReference type="InterPro" id="IPR009057">
    <property type="entry name" value="Homeodomain-like_sf"/>
</dbReference>
<protein>
    <submittedName>
        <fullName evidence="12">Homeobox protein 31</fullName>
    </submittedName>
</protein>
<evidence type="ECO:0000256" key="4">
    <source>
        <dbReference type="ARBA" id="ARBA00022833"/>
    </source>
</evidence>
<comment type="subcellular location">
    <subcellularLocation>
        <location evidence="1">Nucleus</location>
    </subcellularLocation>
</comment>
<dbReference type="GO" id="GO:0003700">
    <property type="term" value="F:DNA-binding transcription factor activity"/>
    <property type="evidence" value="ECO:0007669"/>
    <property type="project" value="TreeGrafter"/>
</dbReference>
<evidence type="ECO:0000256" key="6">
    <source>
        <dbReference type="ARBA" id="ARBA00023125"/>
    </source>
</evidence>
<sequence length="266" mass="29601">MEMKGQQGSLGYTNDPIFRETSETLDRHHHLLQQNSPTTTRRPNQDQFNGSGGERVAQKSSGSSLISGKRFRECLKNHAASVGGNVLDGCGEFMPSGDDGTMEALKCAACNCHRNFHRREPEHGSEFALHLPPPLPSPSLRQHQRLWTPLVSPVKMAFGGGGGTDSSSEDLHFNTVHSNAAAVGGAPPPPPFVLSKKRFRTKFTQDQKEKMLEYAEKVGWRIPREDDAEVQRFCAEVGVKRRVLKVWMHNNKNSSSKKQPQEEEES</sequence>
<evidence type="ECO:0000256" key="10">
    <source>
        <dbReference type="SAM" id="MobiDB-lite"/>
    </source>
</evidence>
<keyword evidence="2" id="KW-0479">Metal-binding</keyword>
<keyword evidence="9" id="KW-0539">Nucleus</keyword>
<keyword evidence="7 12" id="KW-0371">Homeobox</keyword>
<evidence type="ECO:0000256" key="8">
    <source>
        <dbReference type="ARBA" id="ARBA00023163"/>
    </source>
</evidence>
<dbReference type="NCBIfam" id="TIGR01565">
    <property type="entry name" value="homeo_ZF_HD"/>
    <property type="match status" value="1"/>
</dbReference>
<evidence type="ECO:0000256" key="5">
    <source>
        <dbReference type="ARBA" id="ARBA00023015"/>
    </source>
</evidence>
<dbReference type="Pfam" id="PF04770">
    <property type="entry name" value="ZF-HD_dimer"/>
    <property type="match status" value="1"/>
</dbReference>
<evidence type="ECO:0000256" key="9">
    <source>
        <dbReference type="ARBA" id="ARBA00023242"/>
    </source>
</evidence>
<dbReference type="PROSITE" id="PS51523">
    <property type="entry name" value="ZF_HD_DIMER"/>
    <property type="match status" value="1"/>
</dbReference>
<gene>
    <name evidence="12" type="ORF">Acr_21g0009280</name>
</gene>
<keyword evidence="8" id="KW-0804">Transcription</keyword>
<dbReference type="NCBIfam" id="TIGR01566">
    <property type="entry name" value="ZF_HD_prot_N"/>
    <property type="match status" value="1"/>
</dbReference>
<dbReference type="InterPro" id="IPR006455">
    <property type="entry name" value="Homeodomain_ZF_HD"/>
</dbReference>
<dbReference type="AlphaFoldDB" id="A0A7J0GHP3"/>
<proteinExistence type="predicted"/>
<evidence type="ECO:0000259" key="11">
    <source>
        <dbReference type="PROSITE" id="PS51523"/>
    </source>
</evidence>
<dbReference type="GO" id="GO:0050793">
    <property type="term" value="P:regulation of developmental process"/>
    <property type="evidence" value="ECO:0007669"/>
    <property type="project" value="TreeGrafter"/>
</dbReference>
<evidence type="ECO:0000256" key="7">
    <source>
        <dbReference type="ARBA" id="ARBA00023155"/>
    </source>
</evidence>
<dbReference type="InterPro" id="IPR006456">
    <property type="entry name" value="ZF_HD_homeobox_Cys/His_dimer"/>
</dbReference>
<accession>A0A7J0GHP3</accession>
<organism evidence="12 13">
    <name type="scientific">Actinidia rufa</name>
    <dbReference type="NCBI Taxonomy" id="165716"/>
    <lineage>
        <taxon>Eukaryota</taxon>
        <taxon>Viridiplantae</taxon>
        <taxon>Streptophyta</taxon>
        <taxon>Embryophyta</taxon>
        <taxon>Tracheophyta</taxon>
        <taxon>Spermatophyta</taxon>
        <taxon>Magnoliopsida</taxon>
        <taxon>eudicotyledons</taxon>
        <taxon>Gunneridae</taxon>
        <taxon>Pentapetalae</taxon>
        <taxon>asterids</taxon>
        <taxon>Ericales</taxon>
        <taxon>Actinidiaceae</taxon>
        <taxon>Actinidia</taxon>
    </lineage>
</organism>
<feature type="compositionally biased region" description="Polar residues" evidence="10">
    <location>
        <begin position="1"/>
        <end position="12"/>
    </location>
</feature>
<feature type="region of interest" description="Disordered" evidence="10">
    <location>
        <begin position="1"/>
        <end position="64"/>
    </location>
</feature>
<reference evidence="12 13" key="1">
    <citation type="submission" date="2019-07" db="EMBL/GenBank/DDBJ databases">
        <title>De Novo Assembly of kiwifruit Actinidia rufa.</title>
        <authorList>
            <person name="Sugita-Konishi S."/>
            <person name="Sato K."/>
            <person name="Mori E."/>
            <person name="Abe Y."/>
            <person name="Kisaki G."/>
            <person name="Hamano K."/>
            <person name="Suezawa K."/>
            <person name="Otani M."/>
            <person name="Fukuda T."/>
            <person name="Manabe T."/>
            <person name="Gomi K."/>
            <person name="Tabuchi M."/>
            <person name="Akimitsu K."/>
            <person name="Kataoka I."/>
        </authorList>
    </citation>
    <scope>NUCLEOTIDE SEQUENCE [LARGE SCALE GENOMIC DNA]</scope>
    <source>
        <strain evidence="13">cv. Fuchu</strain>
    </source>
</reference>
<dbReference type="PANTHER" id="PTHR31948">
    <property type="entry name" value="ZINC-FINGER HOMEODOMAIN PROTEIN 2"/>
    <property type="match status" value="1"/>
</dbReference>
<keyword evidence="4" id="KW-0862">Zinc</keyword>
<evidence type="ECO:0000313" key="13">
    <source>
        <dbReference type="Proteomes" id="UP000585474"/>
    </source>
</evidence>
<dbReference type="GO" id="GO:0000976">
    <property type="term" value="F:transcription cis-regulatory region binding"/>
    <property type="evidence" value="ECO:0007669"/>
    <property type="project" value="TreeGrafter"/>
</dbReference>
<keyword evidence="3" id="KW-0863">Zinc-finger</keyword>
<dbReference type="GO" id="GO:0008270">
    <property type="term" value="F:zinc ion binding"/>
    <property type="evidence" value="ECO:0007669"/>
    <property type="project" value="UniProtKB-KW"/>
</dbReference>
<evidence type="ECO:0000256" key="2">
    <source>
        <dbReference type="ARBA" id="ARBA00022723"/>
    </source>
</evidence>
<keyword evidence="6 12" id="KW-0238">DNA-binding</keyword>
<dbReference type="GO" id="GO:0005634">
    <property type="term" value="C:nucleus"/>
    <property type="evidence" value="ECO:0007669"/>
    <property type="project" value="UniProtKB-SubCell"/>
</dbReference>
<name>A0A7J0GHP3_9ERIC</name>
<dbReference type="PANTHER" id="PTHR31948:SF60">
    <property type="entry name" value="ZINC-FINGER HOMEODOMAIN PROTEIN 5"/>
    <property type="match status" value="1"/>
</dbReference>
<feature type="domain" description="ZF-HD dimerization-type" evidence="11">
    <location>
        <begin position="71"/>
        <end position="120"/>
    </location>
</feature>
<comment type="caution">
    <text evidence="12">The sequence shown here is derived from an EMBL/GenBank/DDBJ whole genome shotgun (WGS) entry which is preliminary data.</text>
</comment>
<evidence type="ECO:0000256" key="1">
    <source>
        <dbReference type="ARBA" id="ARBA00004123"/>
    </source>
</evidence>
<feature type="compositionally biased region" description="Basic and acidic residues" evidence="10">
    <location>
        <begin position="17"/>
        <end position="26"/>
    </location>
</feature>
<evidence type="ECO:0000313" key="12">
    <source>
        <dbReference type="EMBL" id="GFZ10329.1"/>
    </source>
</evidence>
<dbReference type="OrthoDB" id="1910053at2759"/>
<dbReference type="FunFam" id="1.10.10.60:FF:000257">
    <property type="entry name" value="Zinc-finger homeodomain protein 2"/>
    <property type="match status" value="1"/>
</dbReference>